<proteinExistence type="predicted"/>
<evidence type="ECO:0000313" key="3">
    <source>
        <dbReference type="Proteomes" id="UP000481030"/>
    </source>
</evidence>
<comment type="caution">
    <text evidence="2">The sequence shown here is derived from an EMBL/GenBank/DDBJ whole genome shotgun (WGS) entry which is preliminary data.</text>
</comment>
<dbReference type="RefSeq" id="WP_151534342.1">
    <property type="nucleotide sequence ID" value="NZ_WBOS01000002.1"/>
</dbReference>
<keyword evidence="1" id="KW-0472">Membrane</keyword>
<dbReference type="Proteomes" id="UP000481030">
    <property type="component" value="Unassembled WGS sequence"/>
</dbReference>
<accession>A0A6L3VDR1</accession>
<sequence>MFNLYNKIFQVVILLVFIGLFISKAFQGNGFKLMNDMSVISLILAISIFFISIITSIYNSDLYDKTQEKYLNKWKLILVVFCIVVIPAYVLYRISNSIPQYIGDLCSIAALGLSFSNNFLVDIYKHFLSTEKRLQVKKRIAN</sequence>
<keyword evidence="1" id="KW-0812">Transmembrane</keyword>
<gene>
    <name evidence="2" type="ORF">F7731_08580</name>
</gene>
<keyword evidence="3" id="KW-1185">Reference proteome</keyword>
<dbReference type="EMBL" id="WBOS01000002">
    <property type="protein sequence ID" value="KAB2337640.1"/>
    <property type="molecule type" value="Genomic_DNA"/>
</dbReference>
<keyword evidence="1" id="KW-1133">Transmembrane helix</keyword>
<name>A0A6L3VDR1_9BACI</name>
<organism evidence="2 3">
    <name type="scientific">Cytobacillus depressus</name>
    <dbReference type="NCBI Taxonomy" id="1602942"/>
    <lineage>
        <taxon>Bacteria</taxon>
        <taxon>Bacillati</taxon>
        <taxon>Bacillota</taxon>
        <taxon>Bacilli</taxon>
        <taxon>Bacillales</taxon>
        <taxon>Bacillaceae</taxon>
        <taxon>Cytobacillus</taxon>
    </lineage>
</organism>
<evidence type="ECO:0000256" key="1">
    <source>
        <dbReference type="SAM" id="Phobius"/>
    </source>
</evidence>
<feature type="transmembrane region" description="Helical" evidence="1">
    <location>
        <begin position="101"/>
        <end position="124"/>
    </location>
</feature>
<protein>
    <submittedName>
        <fullName evidence="2">Uncharacterized protein</fullName>
    </submittedName>
</protein>
<feature type="transmembrane region" description="Helical" evidence="1">
    <location>
        <begin position="37"/>
        <end position="55"/>
    </location>
</feature>
<feature type="transmembrane region" description="Helical" evidence="1">
    <location>
        <begin position="76"/>
        <end position="95"/>
    </location>
</feature>
<evidence type="ECO:0000313" key="2">
    <source>
        <dbReference type="EMBL" id="KAB2337640.1"/>
    </source>
</evidence>
<reference evidence="2 3" key="1">
    <citation type="journal article" date="2016" name="Antonie Van Leeuwenhoek">
        <title>Bacillus depressus sp. nov., isolated from soil of a sunflower field.</title>
        <authorList>
            <person name="Wei X."/>
            <person name="Xin D."/>
            <person name="Xin Y."/>
            <person name="Zhang H."/>
            <person name="Wang T."/>
            <person name="Zhang J."/>
        </authorList>
    </citation>
    <scope>NUCLEOTIDE SEQUENCE [LARGE SCALE GENOMIC DNA]</scope>
    <source>
        <strain evidence="2 3">BZ1</strain>
    </source>
</reference>
<dbReference type="AlphaFoldDB" id="A0A6L3VDR1"/>